<comment type="caution">
    <text evidence="3">The sequence shown here is derived from an EMBL/GenBank/DDBJ whole genome shotgun (WGS) entry which is preliminary data.</text>
</comment>
<feature type="compositionally biased region" description="Acidic residues" evidence="1">
    <location>
        <begin position="230"/>
        <end position="250"/>
    </location>
</feature>
<dbReference type="EMBL" id="BLBS01000056">
    <property type="protein sequence ID" value="GET93060.1"/>
    <property type="molecule type" value="Genomic_DNA"/>
</dbReference>
<organism evidence="3 4">
    <name type="scientific">Leishmania tarentolae</name>
    <name type="common">Sauroleishmania tarentolae</name>
    <dbReference type="NCBI Taxonomy" id="5689"/>
    <lineage>
        <taxon>Eukaryota</taxon>
        <taxon>Discoba</taxon>
        <taxon>Euglenozoa</taxon>
        <taxon>Kinetoplastea</taxon>
        <taxon>Metakinetoplastina</taxon>
        <taxon>Trypanosomatida</taxon>
        <taxon>Trypanosomatidae</taxon>
        <taxon>Leishmaniinae</taxon>
        <taxon>Leishmania</taxon>
        <taxon>lizard Leishmania</taxon>
    </lineage>
</organism>
<dbReference type="Pfam" id="PF00622">
    <property type="entry name" value="SPRY"/>
    <property type="match status" value="1"/>
</dbReference>
<dbReference type="PANTHER" id="PTHR46654">
    <property type="entry name" value="E3 UBIQUITIN-PROTEIN LIGASE HECTD3"/>
    <property type="match status" value="1"/>
</dbReference>
<dbReference type="Gene3D" id="2.60.120.920">
    <property type="match status" value="2"/>
</dbReference>
<dbReference type="Proteomes" id="UP000419144">
    <property type="component" value="Unassembled WGS sequence"/>
</dbReference>
<keyword evidence="4" id="KW-1185">Reference proteome</keyword>
<dbReference type="PANTHER" id="PTHR46654:SF1">
    <property type="entry name" value="E3 UBIQUITIN-PROTEIN LIGASE HECTD3"/>
    <property type="match status" value="1"/>
</dbReference>
<proteinExistence type="predicted"/>
<dbReference type="GO" id="GO:0005737">
    <property type="term" value="C:cytoplasm"/>
    <property type="evidence" value="ECO:0007669"/>
    <property type="project" value="TreeGrafter"/>
</dbReference>
<gene>
    <name evidence="3" type="ORF">LtaPh_3553251</name>
</gene>
<evidence type="ECO:0000313" key="4">
    <source>
        <dbReference type="Proteomes" id="UP000419144"/>
    </source>
</evidence>
<dbReference type="InterPro" id="IPR003877">
    <property type="entry name" value="SPRY_dom"/>
</dbReference>
<name>A0A640KTH6_LEITA</name>
<feature type="region of interest" description="Disordered" evidence="1">
    <location>
        <begin position="1"/>
        <end position="64"/>
    </location>
</feature>
<accession>A0A640KTH6</accession>
<feature type="region of interest" description="Disordered" evidence="1">
    <location>
        <begin position="228"/>
        <end position="250"/>
    </location>
</feature>
<reference evidence="3" key="1">
    <citation type="submission" date="2019-11" db="EMBL/GenBank/DDBJ databases">
        <title>Leishmania tarentolae CDS.</title>
        <authorList>
            <person name="Goto Y."/>
            <person name="Yamagishi J."/>
        </authorList>
    </citation>
    <scope>NUCLEOTIDE SEQUENCE [LARGE SCALE GENOMIC DNA]</scope>
    <source>
        <strain evidence="3">Parrot Tar II</strain>
    </source>
</reference>
<dbReference type="GO" id="GO:0004842">
    <property type="term" value="F:ubiquitin-protein transferase activity"/>
    <property type="evidence" value="ECO:0007669"/>
    <property type="project" value="InterPro"/>
</dbReference>
<evidence type="ECO:0000313" key="3">
    <source>
        <dbReference type="EMBL" id="GET93060.1"/>
    </source>
</evidence>
<evidence type="ECO:0000259" key="2">
    <source>
        <dbReference type="PROSITE" id="PS50188"/>
    </source>
</evidence>
<dbReference type="SUPFAM" id="SSF49899">
    <property type="entry name" value="Concanavalin A-like lectins/glucanases"/>
    <property type="match status" value="2"/>
</dbReference>
<dbReference type="InterPro" id="IPR001870">
    <property type="entry name" value="B30.2/SPRY"/>
</dbReference>
<dbReference type="InterPro" id="IPR013320">
    <property type="entry name" value="ConA-like_dom_sf"/>
</dbReference>
<sequence>MEGQSRDPSEVDEDALFSEDHQDSQTRVLSDDEDYSSDSSEHSSVARTAPAELSTRRLSGQISERTRGIGRESMRCLRESSYPVEYLFAQTEAKEKCSTNFSTVKEDKGVGLKSLGGLVKYSSADLLTRAWCLCSSELKNLEYPLYSKLPKCPEVLETRFVDTGAISQFMCTIALQLGERYHRVAPVYLRSLLVQAVVRDEIAGVNENFANTTPYADALLDPAWEGESASADDADDVSGNETSDDTQDENVEVESSVSAFDFSVALVLPVVSQGITYESLHLLHTLVDRCLSSSSGVAVLRSWGVTRIMRLLLRHMNVHAGQSVKKRWLSTAISLLSKMVLSSGDTKVFCALLRWSLRHADTMAMLHMSGLRGIVERVEQRSAVRIRLSIPTATPKEQTISLIHSVGSTPACVRGLCVIPEDDALRCIVFTEHRSFKVSLAPPFEVLCCSDTAPESCRGVYVEKDMSIGVLGDRGNVFVINKDTLMLTRIVSPPSHFLSPTQFPLYIGEGEYVSPYFLAGASAERQVCFTGNEVRGSLTPSTIALPRTCDSLSIQFYLCPMLASTVDEMTLLHLTTGNKNWLSVSISLNPLTSTMVLTFGHGQDAVAEVREPLRAQWVLWSATLTSTNDTASWSVFKNGVVCEAHSQSGAFIQPNGVVTPVLFKGRLSAHISTLQLWSRAQSVDCMRSCALEHTPESKSQFLVFSFLMDEGLGRSFHSPQTGYVWQGTGVIWDTPPRPFPVSRHSPNKVYWRPSSDYYIVTNHFEYAIIEPQATTWIDRDGRVVEQAEGLLLVSERPFYNTTDGYFFLSTQDTVGIRSAKSHSPPAAYLQQLPSMVIGRQFCAQVVESVMRRTPITAKEYLEYLVHRINLHLLTYSNDQGSGPVSLSSSLRENFSVVGRLLHLTEHLVLGMESNAKECLRPELILCLLGRLLNIYVKLLERQWPVRVVQSLVDMQKRLQSLNAKMKQNEFLQEAANVFSDLNQAILARCVSHDFQLKLITESASLKDVRQLLELESLSQLVTSVIRKDMKKIFMTFLHRLKEECQEEATLIFNSKPREINASEAMLSTLLGMLSQQEHSQWHLVAAALISSLCGWIVRCFEERYPSDDERYANVDVLKETSVGIVLFPVVHYMCDMQLDSSIAPDALKALNDARKCLSRYSVSPDKTTKKFVSFAETHYVVSPPQLKAPFHANLSLQYAKSIKVEFLDSPELDRASSTVSVSVVTNKCVTFLDVLHPGQNTVFLEGAQVSISYAAESTPESPAPGVTLHVHTEVVLATENTDWVRDICIALSHIIIRVTQRNLHNPAPSATALRRDSFLRGGLSSSIQKCNKINLSSVDKEYCAELHAQLCAVAEETDPLLTAAWSALYEKSKIQYSKRMEGIMRWASCALAWHTLSLPPEDDKSVEHLLRSSVNAIKRKTFLLLEALQQGREEDIVSRAHFLLFSITPRLFGEWSLIEHQHTEEPVTVEAERGSRQLSRLTHSVGNWSRAAMSSFPMPTTQTLGLSSNNRGPLLSTRKASSMALESSPVTIFTKTVKSEEESLPNKIIYYLINGLDRSTEDICKDMVLKTQQAVYQTEAYKLQEDLCNSFSNDREMLSAILVTHLKYRLKLSQSTMVAGYGQGEAARAANVGFDQHYTEQMIGCGMQRELELQKAVCSFVQRSLRSLLHKLNNTDEFPYVDAVYMCAILCHPWDGVDMSILQPAEIFTFLKKVLATASELRLESSSSEADKYYEGRGLFDLSHSCLIIPNAMLQTSVEGVHIVQGEVQGLHVENVNVVFSARTHWKAHGANVKIPAKAGDADYYANYGIPRVISEFPDVQYYEITLDFALHPSNPELSMGLSLVPLSPVDPVRADYVLSLASTGRVHCPDKQDCQLCSPWKVGDVIGCGLMAPSDSVFFTLNGEFLGVVAEVRTSSSVIPFVSVQGDNTLMKVIVNFGEEQSFRFDLASVHCSCRNRYLTPSVVCDAVIITTDYLVTMCYKGLSQGEDTSATSEEAISGLLERATAFLSSSTMTLMGKLNTCSPGQSSRNEQIVVLLSRLLHCVSIVIECFRFDSVTRSTHATVLQLCAAILTRCRDKWVKVRASQCLGMLCKILRPQYLVEASETLRGLVSFEDIVQQLIDLARIKFMKEVEAPIQPPRWVGGTTVVKGKGTFFGSAPLPKTGTHMVGFRIKRRQQQSQGPGAPLGGCYYLGLAHGQPTIPNMGSLISRSDVYVLQDTDDQDQVGHLLLRRHCIPRNNHRRVYGNDEVVWVELNADYGEITFYRENMVMIGLAFASITQVDDLYPIAFLFNTDASCEIIEPPSLTDESAEHWTVSLRRSAAIDTLQELHVVPGFSAVISLMVQRCVTQLNCAVDACLVALGVLGGERSYLYCQHKTYGMVVVYAIAEVTGKVVVFLASDEDKRLFTVQPQGLKPSFVQTRLYQTNAPDAHTCAALLLNELHRILYEASAVAPLLQSEEKARQTVEREYEELLSSTIATNLIGVLTEQQLMPSSQLERFTSALSETSASEFPYRPFDSSVIFSGQCVSIDLHCSTKSLYVPNPSVAVTTAEGCSVVRGNVQLDQRFTLAVTVTQTLSNDLMYVGFTTTRMRWPESQEEVASWEDAWVLCNRDSVATNSVNCCMEPGIIFGAAIKVFESGDVLLMRVDRHERTVAFTRIRNSEQKDLGVLFEGIPTACDLRPMVVCGEESVVVFSTLNSCLFPSRLTYPLSNFSKPSCVRATCSSCSRRLTPPWYGSEDNVALCEWCFNVWKLPKDMFFVVSTASTMIPEYLVSDHCPSVLVADDYLQFEENTGLQWSSIRSVNSEVLGGTCMALNDESFAFSEELPHLGRRRVDVRLSHITGVPGHPFSGLHSFTPLWRDGQQIGPRCSLRGECVAVSATMLPMHTKLLVCFHVESNTRNTFFSMTEVFVGLTNLSDVPRQMSRADLEHLCAAKNVRGTWFDTSDKVSSNGDVYMLVDCLNTSIFFSSTLSGLHCKPFVISGTMDAEGDEETLRLLVFSHDPCVVSFSEGLVSDNECIEPSFVPLAIGLFPETGDSQSVDTFSDAIVLMDTVERTQAYTKTAWRYSPHVDKLDNGTLFYIGDTVTFFHKGATIHVYVQGIELAILELGQAQRSQRLRLVAYLSTRGTTATIVPPLYGTSHLGKVIRVCSPDVALVKSEPKHGKSSTFAIHKSAVRFCAVPATAGSEKPGLCEGDPVAFKIGGLHISKRGTIASVRGTVVNVSEGSDKRNLISVKTNQCFLLRNEGKRRYNYELYPLVSPPTSSITRVFEVGKKKFCLQSRGSYNGIMFDCKTSETIELIGCPC</sequence>
<evidence type="ECO:0000256" key="1">
    <source>
        <dbReference type="SAM" id="MobiDB-lite"/>
    </source>
</evidence>
<dbReference type="PROSITE" id="PS50188">
    <property type="entry name" value="B302_SPRY"/>
    <property type="match status" value="1"/>
</dbReference>
<dbReference type="VEuPathDB" id="TriTrypDB:LtaPh_3553251"/>
<protein>
    <recommendedName>
        <fullName evidence="2">B30.2/SPRY domain-containing protein</fullName>
    </recommendedName>
</protein>
<dbReference type="InterPro" id="IPR044736">
    <property type="entry name" value="Gid1/RanBPM/SPLA_SPRY"/>
</dbReference>
<dbReference type="InterPro" id="IPR043136">
    <property type="entry name" value="B30.2/SPRY_sf"/>
</dbReference>
<dbReference type="CDD" id="cd12885">
    <property type="entry name" value="SPRY_RanBP_like"/>
    <property type="match status" value="1"/>
</dbReference>
<dbReference type="OrthoDB" id="258495at2759"/>
<dbReference type="InterPro" id="IPR042469">
    <property type="entry name" value="HECTD3"/>
</dbReference>
<feature type="domain" description="B30.2/SPRY" evidence="2">
    <location>
        <begin position="1743"/>
        <end position="1943"/>
    </location>
</feature>